<dbReference type="Ensembl" id="ENSBOBT00000024711.1">
    <property type="protein sequence ID" value="ENSBOBP00000024181.1"/>
    <property type="gene ID" value="ENSBOBG00000014408.1"/>
</dbReference>
<dbReference type="GO" id="GO:0042393">
    <property type="term" value="F:histone binding"/>
    <property type="evidence" value="ECO:0007669"/>
    <property type="project" value="TreeGrafter"/>
</dbReference>
<organism evidence="2 3">
    <name type="scientific">Bubo bubo</name>
    <name type="common">Eurasian eagle-owl</name>
    <name type="synonym">Strix bubo</name>
    <dbReference type="NCBI Taxonomy" id="30461"/>
    <lineage>
        <taxon>Eukaryota</taxon>
        <taxon>Metazoa</taxon>
        <taxon>Chordata</taxon>
        <taxon>Craniata</taxon>
        <taxon>Vertebrata</taxon>
        <taxon>Euteleostomi</taxon>
        <taxon>Archelosauria</taxon>
        <taxon>Archosauria</taxon>
        <taxon>Dinosauria</taxon>
        <taxon>Saurischia</taxon>
        <taxon>Theropoda</taxon>
        <taxon>Coelurosauria</taxon>
        <taxon>Aves</taxon>
        <taxon>Neognathae</taxon>
        <taxon>Neoaves</taxon>
        <taxon>Telluraves</taxon>
        <taxon>Strigiformes</taxon>
        <taxon>Strigidae</taxon>
        <taxon>Bubo</taxon>
    </lineage>
</organism>
<dbReference type="GO" id="GO:0070531">
    <property type="term" value="C:BRCA1-A complex"/>
    <property type="evidence" value="ECO:0007669"/>
    <property type="project" value="InterPro"/>
</dbReference>
<dbReference type="PANTHER" id="PTHR15932">
    <property type="entry name" value="UBIQUITIN INTERACTION MOTIF-CONTAINING PROTEIN 1"/>
    <property type="match status" value="1"/>
</dbReference>
<evidence type="ECO:0000313" key="2">
    <source>
        <dbReference type="Ensembl" id="ENSBOBP00000024181.1"/>
    </source>
</evidence>
<evidence type="ECO:0000313" key="3">
    <source>
        <dbReference type="Proteomes" id="UP000694567"/>
    </source>
</evidence>
<feature type="region of interest" description="Disordered" evidence="1">
    <location>
        <begin position="252"/>
        <end position="291"/>
    </location>
</feature>
<feature type="region of interest" description="Disordered" evidence="1">
    <location>
        <begin position="1"/>
        <end position="21"/>
    </location>
</feature>
<dbReference type="AlphaFoldDB" id="A0A8C0FX66"/>
<sequence length="291" mass="31542">MTAPATSSREEELPSNLSRLPQSTAPSFHPWGKLCSQTVLPVWCGSCPETDEHKSGVELLLCPMNFPSVSLLNEDAGRTVSECSPTAADHVSCPLCDQGFPATEIELHAMYCNGIVGEEPVLTRSRREARSKAASGGSSPTSLSIDKCEKCYLCKSLVPLLQYQRHVDSCLQAARQAQGTRRLRRAKDVGRQERGLLRMLELSESKSAGGKLLLCMPGWVRASPPALSARDGGPVADSPSSLWHLPFDVSPVKPSVSSEATDSGVDVEPRAALRLGSQQQTKGCRRRKRKF</sequence>
<proteinExistence type="predicted"/>
<dbReference type="GO" id="GO:0045739">
    <property type="term" value="P:positive regulation of DNA repair"/>
    <property type="evidence" value="ECO:0007669"/>
    <property type="project" value="TreeGrafter"/>
</dbReference>
<evidence type="ECO:0008006" key="4">
    <source>
        <dbReference type="Google" id="ProtNLM"/>
    </source>
</evidence>
<dbReference type="GO" id="GO:0006302">
    <property type="term" value="P:double-strand break repair"/>
    <property type="evidence" value="ECO:0007669"/>
    <property type="project" value="InterPro"/>
</dbReference>
<name>A0A8C0FX66_BUBBB</name>
<reference evidence="2" key="2">
    <citation type="submission" date="2025-09" db="UniProtKB">
        <authorList>
            <consortium name="Ensembl"/>
        </authorList>
    </citation>
    <scope>IDENTIFICATION</scope>
</reference>
<protein>
    <recommendedName>
        <fullName evidence="4">UBZ4-type domain-containing protein</fullName>
    </recommendedName>
</protein>
<evidence type="ECO:0000256" key="1">
    <source>
        <dbReference type="SAM" id="MobiDB-lite"/>
    </source>
</evidence>
<accession>A0A8C0FX66</accession>
<keyword evidence="3" id="KW-1185">Reference proteome</keyword>
<dbReference type="Proteomes" id="UP000694567">
    <property type="component" value="Unplaced"/>
</dbReference>
<reference evidence="2" key="1">
    <citation type="submission" date="2025-08" db="UniProtKB">
        <authorList>
            <consortium name="Ensembl"/>
        </authorList>
    </citation>
    <scope>IDENTIFICATION</scope>
</reference>
<dbReference type="GO" id="GO:0070530">
    <property type="term" value="F:K63-linked polyubiquitin modification-dependent protein binding"/>
    <property type="evidence" value="ECO:0007669"/>
    <property type="project" value="InterPro"/>
</dbReference>
<dbReference type="PANTHER" id="PTHR15932:SF2">
    <property type="entry name" value="BRCA1-A COMPLEX SUBUNIT RAP80"/>
    <property type="match status" value="1"/>
</dbReference>
<dbReference type="InterPro" id="IPR038868">
    <property type="entry name" value="RAP80"/>
</dbReference>